<organism evidence="7 8">
    <name type="scientific">Nannocystis pusilla</name>
    <dbReference type="NCBI Taxonomy" id="889268"/>
    <lineage>
        <taxon>Bacteria</taxon>
        <taxon>Pseudomonadati</taxon>
        <taxon>Myxococcota</taxon>
        <taxon>Polyangia</taxon>
        <taxon>Nannocystales</taxon>
        <taxon>Nannocystaceae</taxon>
        <taxon>Nannocystis</taxon>
    </lineage>
</organism>
<evidence type="ECO:0000313" key="8">
    <source>
        <dbReference type="Proteomes" id="UP001139031"/>
    </source>
</evidence>
<dbReference type="InterPro" id="IPR036097">
    <property type="entry name" value="HisK_dim/P_sf"/>
</dbReference>
<evidence type="ECO:0000256" key="4">
    <source>
        <dbReference type="PROSITE-ProRule" id="PRU00169"/>
    </source>
</evidence>
<dbReference type="SMART" id="SM00448">
    <property type="entry name" value="REC"/>
    <property type="match status" value="2"/>
</dbReference>
<dbReference type="Pfam" id="PF02518">
    <property type="entry name" value="HATPase_c"/>
    <property type="match status" value="1"/>
</dbReference>
<dbReference type="SUPFAM" id="SSF52172">
    <property type="entry name" value="CheY-like"/>
    <property type="match status" value="2"/>
</dbReference>
<dbReference type="Proteomes" id="UP001139031">
    <property type="component" value="Unassembled WGS sequence"/>
</dbReference>
<feature type="domain" description="Response regulatory" evidence="6">
    <location>
        <begin position="6"/>
        <end position="123"/>
    </location>
</feature>
<evidence type="ECO:0000256" key="3">
    <source>
        <dbReference type="ARBA" id="ARBA00022553"/>
    </source>
</evidence>
<dbReference type="RefSeq" id="WP_224196476.1">
    <property type="nucleotide sequence ID" value="NZ_JAIRAU010000049.1"/>
</dbReference>
<dbReference type="PANTHER" id="PTHR43547:SF2">
    <property type="entry name" value="HYBRID SIGNAL TRANSDUCTION HISTIDINE KINASE C"/>
    <property type="match status" value="1"/>
</dbReference>
<dbReference type="InterPro" id="IPR003661">
    <property type="entry name" value="HisK_dim/P_dom"/>
</dbReference>
<evidence type="ECO:0000259" key="5">
    <source>
        <dbReference type="PROSITE" id="PS50109"/>
    </source>
</evidence>
<dbReference type="SUPFAM" id="SSF55874">
    <property type="entry name" value="ATPase domain of HSP90 chaperone/DNA topoisomerase II/histidine kinase"/>
    <property type="match status" value="1"/>
</dbReference>
<dbReference type="InterPro" id="IPR001789">
    <property type="entry name" value="Sig_transdc_resp-reg_receiver"/>
</dbReference>
<dbReference type="InterPro" id="IPR011006">
    <property type="entry name" value="CheY-like_superfamily"/>
</dbReference>
<feature type="modified residue" description="4-aspartylphosphate" evidence="4">
    <location>
        <position position="55"/>
    </location>
</feature>
<dbReference type="EMBL" id="JAIRAU010000049">
    <property type="protein sequence ID" value="MBZ5714743.1"/>
    <property type="molecule type" value="Genomic_DNA"/>
</dbReference>
<dbReference type="CDD" id="cd17580">
    <property type="entry name" value="REC_2_DhkD-like"/>
    <property type="match status" value="1"/>
</dbReference>
<sequence>MEAPVDILLVDDNPNNLLALEALLSDIGARFVKARSGVDALKCLLEQDFALIILDIQMPDMDGFETAAMIRGRERSRRIPIIFLTAFNRSDTQVHRGYALGAVDFLFKPIVPEILRSKVAVFADLYRKTEEVRRQAEQLRIAERQAHERRLAVAELEARAQVLAEADRRKDEFMAVMAHELRNPLTPIATALETLRRAQPGTLQLERARQAMERQVQHLVRLVDGLLEASRYTAGTIELHHQNVDLAGVVQQAAQMSQPLLSDRRHRLEIQLPDHRVELVADPDRVAQMLVNLLNNAARCTDAGGTIHLIAARDGDTLELRVRDHGRGIRPELLPRIFELFVHSDRARDRAEGGFAVGLAMVKRLAELHGGSVTAHSRGEGQGAEFIVRLPLLAGAPVEAPAPRAAAVATDLSRHILIVDDNPDIRATLADQLELLGHRVEVAESGHEGLERIRAAHPELALIDISLPGLDGYRVAQILQSEPDLRTRLVAMTGYGQPEDRRRSLEAGFMAHLVKPIDLDDLFRLLAT</sequence>
<keyword evidence="3 4" id="KW-0597">Phosphoprotein</keyword>
<evidence type="ECO:0000313" key="7">
    <source>
        <dbReference type="EMBL" id="MBZ5714743.1"/>
    </source>
</evidence>
<dbReference type="InterPro" id="IPR005467">
    <property type="entry name" value="His_kinase_dom"/>
</dbReference>
<dbReference type="SUPFAM" id="SSF47384">
    <property type="entry name" value="Homodimeric domain of signal transducing histidine kinase"/>
    <property type="match status" value="1"/>
</dbReference>
<name>A0ABS7U2J3_9BACT</name>
<feature type="modified residue" description="4-aspartylphosphate" evidence="4">
    <location>
        <position position="464"/>
    </location>
</feature>
<dbReference type="PRINTS" id="PR00344">
    <property type="entry name" value="BCTRLSENSOR"/>
</dbReference>
<comment type="catalytic activity">
    <reaction evidence="1">
        <text>ATP + protein L-histidine = ADP + protein N-phospho-L-histidine.</text>
        <dbReference type="EC" id="2.7.13.3"/>
    </reaction>
</comment>
<dbReference type="EC" id="2.7.13.3" evidence="2"/>
<dbReference type="Pfam" id="PF00512">
    <property type="entry name" value="HisKA"/>
    <property type="match status" value="1"/>
</dbReference>
<dbReference type="InterPro" id="IPR036890">
    <property type="entry name" value="HATPase_C_sf"/>
</dbReference>
<evidence type="ECO:0000256" key="2">
    <source>
        <dbReference type="ARBA" id="ARBA00012438"/>
    </source>
</evidence>
<dbReference type="PANTHER" id="PTHR43547">
    <property type="entry name" value="TWO-COMPONENT HISTIDINE KINASE"/>
    <property type="match status" value="1"/>
</dbReference>
<dbReference type="SMART" id="SM00387">
    <property type="entry name" value="HATPase_c"/>
    <property type="match status" value="1"/>
</dbReference>
<accession>A0ABS7U2J3</accession>
<gene>
    <name evidence="7" type="ORF">K7C98_36395</name>
</gene>
<dbReference type="InterPro" id="IPR003594">
    <property type="entry name" value="HATPase_dom"/>
</dbReference>
<dbReference type="Gene3D" id="3.40.50.2300">
    <property type="match status" value="2"/>
</dbReference>
<reference evidence="7" key="1">
    <citation type="submission" date="2021-08" db="EMBL/GenBank/DDBJ databases">
        <authorList>
            <person name="Stevens D.C."/>
        </authorList>
    </citation>
    <scope>NUCLEOTIDE SEQUENCE</scope>
    <source>
        <strain evidence="7">DSM 53165</strain>
    </source>
</reference>
<dbReference type="Pfam" id="PF00072">
    <property type="entry name" value="Response_reg"/>
    <property type="match status" value="2"/>
</dbReference>
<feature type="domain" description="Response regulatory" evidence="6">
    <location>
        <begin position="415"/>
        <end position="528"/>
    </location>
</feature>
<keyword evidence="8" id="KW-1185">Reference proteome</keyword>
<feature type="domain" description="Histidine kinase" evidence="5">
    <location>
        <begin position="176"/>
        <end position="394"/>
    </location>
</feature>
<protein>
    <recommendedName>
        <fullName evidence="2">histidine kinase</fullName>
        <ecNumber evidence="2">2.7.13.3</ecNumber>
    </recommendedName>
</protein>
<evidence type="ECO:0000259" key="6">
    <source>
        <dbReference type="PROSITE" id="PS50110"/>
    </source>
</evidence>
<dbReference type="InterPro" id="IPR004358">
    <property type="entry name" value="Sig_transdc_His_kin-like_C"/>
</dbReference>
<comment type="caution">
    <text evidence="7">The sequence shown here is derived from an EMBL/GenBank/DDBJ whole genome shotgun (WGS) entry which is preliminary data.</text>
</comment>
<dbReference type="Gene3D" id="3.30.565.10">
    <property type="entry name" value="Histidine kinase-like ATPase, C-terminal domain"/>
    <property type="match status" value="1"/>
</dbReference>
<dbReference type="Gene3D" id="1.10.287.130">
    <property type="match status" value="1"/>
</dbReference>
<evidence type="ECO:0000256" key="1">
    <source>
        <dbReference type="ARBA" id="ARBA00000085"/>
    </source>
</evidence>
<dbReference type="SMART" id="SM00388">
    <property type="entry name" value="HisKA"/>
    <property type="match status" value="1"/>
</dbReference>
<dbReference type="CDD" id="cd17546">
    <property type="entry name" value="REC_hyHK_CKI1_RcsC-like"/>
    <property type="match status" value="1"/>
</dbReference>
<dbReference type="PROSITE" id="PS50110">
    <property type="entry name" value="RESPONSE_REGULATORY"/>
    <property type="match status" value="2"/>
</dbReference>
<dbReference type="CDD" id="cd00082">
    <property type="entry name" value="HisKA"/>
    <property type="match status" value="1"/>
</dbReference>
<dbReference type="PROSITE" id="PS50109">
    <property type="entry name" value="HIS_KIN"/>
    <property type="match status" value="1"/>
</dbReference>
<proteinExistence type="predicted"/>